<reference evidence="2" key="1">
    <citation type="journal article" date="2022" name="bioRxiv">
        <title>Sequencing and chromosome-scale assembly of the giantPleurodeles waltlgenome.</title>
        <authorList>
            <person name="Brown T."/>
            <person name="Elewa A."/>
            <person name="Iarovenko S."/>
            <person name="Subramanian E."/>
            <person name="Araus A.J."/>
            <person name="Petzold A."/>
            <person name="Susuki M."/>
            <person name="Suzuki K.-i.T."/>
            <person name="Hayashi T."/>
            <person name="Toyoda A."/>
            <person name="Oliveira C."/>
            <person name="Osipova E."/>
            <person name="Leigh N.D."/>
            <person name="Simon A."/>
            <person name="Yun M.H."/>
        </authorList>
    </citation>
    <scope>NUCLEOTIDE SEQUENCE</scope>
    <source>
        <strain evidence="2">20211129_DDA</strain>
        <tissue evidence="2">Liver</tissue>
    </source>
</reference>
<name>A0AAV7WTJ5_PLEWA</name>
<proteinExistence type="predicted"/>
<organism evidence="2 3">
    <name type="scientific">Pleurodeles waltl</name>
    <name type="common">Iberian ribbed newt</name>
    <dbReference type="NCBI Taxonomy" id="8319"/>
    <lineage>
        <taxon>Eukaryota</taxon>
        <taxon>Metazoa</taxon>
        <taxon>Chordata</taxon>
        <taxon>Craniata</taxon>
        <taxon>Vertebrata</taxon>
        <taxon>Euteleostomi</taxon>
        <taxon>Amphibia</taxon>
        <taxon>Batrachia</taxon>
        <taxon>Caudata</taxon>
        <taxon>Salamandroidea</taxon>
        <taxon>Salamandridae</taxon>
        <taxon>Pleurodelinae</taxon>
        <taxon>Pleurodeles</taxon>
    </lineage>
</organism>
<dbReference type="AlphaFoldDB" id="A0AAV7WTJ5"/>
<keyword evidence="3" id="KW-1185">Reference proteome</keyword>
<gene>
    <name evidence="2" type="ORF">NDU88_005011</name>
</gene>
<protein>
    <submittedName>
        <fullName evidence="2">Uncharacterized protein</fullName>
    </submittedName>
</protein>
<sequence length="127" mass="13884">MKPGVAAYLTVALRPGEALAWERQPGMAHERDSLDNGWVEGRGGSRGQNPCGGLPRCRGPRVAPAPFPVQLQPSELREGRCSRPVGLIRQRQAARTGRPPGWPLSGLLAGQSKLEPFTPTYMHYYLL</sequence>
<evidence type="ECO:0000256" key="1">
    <source>
        <dbReference type="SAM" id="MobiDB-lite"/>
    </source>
</evidence>
<evidence type="ECO:0000313" key="3">
    <source>
        <dbReference type="Proteomes" id="UP001066276"/>
    </source>
</evidence>
<evidence type="ECO:0000313" key="2">
    <source>
        <dbReference type="EMBL" id="KAJ1217417.1"/>
    </source>
</evidence>
<comment type="caution">
    <text evidence="2">The sequence shown here is derived from an EMBL/GenBank/DDBJ whole genome shotgun (WGS) entry which is preliminary data.</text>
</comment>
<dbReference type="EMBL" id="JANPWB010000001">
    <property type="protein sequence ID" value="KAJ1217417.1"/>
    <property type="molecule type" value="Genomic_DNA"/>
</dbReference>
<dbReference type="Proteomes" id="UP001066276">
    <property type="component" value="Chromosome 1_1"/>
</dbReference>
<accession>A0AAV7WTJ5</accession>
<feature type="region of interest" description="Disordered" evidence="1">
    <location>
        <begin position="25"/>
        <end position="57"/>
    </location>
</feature>